<name>A0A8T1ZIV0_9BRAS</name>
<evidence type="ECO:0000259" key="2">
    <source>
        <dbReference type="PROSITE" id="PS51297"/>
    </source>
</evidence>
<dbReference type="GO" id="GO:0005634">
    <property type="term" value="C:nucleus"/>
    <property type="evidence" value="ECO:0007669"/>
    <property type="project" value="InterPro"/>
</dbReference>
<evidence type="ECO:0000256" key="1">
    <source>
        <dbReference type="SAM" id="MobiDB-lite"/>
    </source>
</evidence>
<dbReference type="PROSITE" id="PS51297">
    <property type="entry name" value="K_BOX"/>
    <property type="match status" value="1"/>
</dbReference>
<sequence length="652" mass="73887">MVKATRRGPIGGRKTIRETRADGVEENSQLIDEPIDEPVGSKVVTPTLVPYEDDEDSFTTASEGDKSSGSGEIKQPEDESKKPNEEIKNHELERIAQKKQKEKMARKKRVHQEFGLAPPKKKLKSGESSSKKVMKTSTTAKNPGRWFHACPFGRHGDWNHTLKWTDTSMIEEIEDLIEKVDNIEGASITLQKGFNACESEIDTITMETRVCEAVVYKEIRECKMQLRSLKNLVGFALSTNFPDPVESAARKERVRQAAELGEFEETAEQMVRASLPTPPPLPDRSQSNEGSSRQGRIPVSQHLGPVNINMVKPKPKKRQVGKRMPGRPPRKEPSPKPLGGVNSRKKKLLRNFNDILDNSEKYGGPQAEGSFVEFRSFMSECGVFDLKHFGNFFSWRGVRHSHLVKCRLDRDMANSAWLDLFPRGKSDYMKFEGSDQRALVSYFGQDKKKRKGLFRYYRRLKENDEVKRPIDDAWNEIPGLSIKNRLVSCRRAIVSWSKEKQKNSQLEIEKLKEDLEQAMGECSTECSKLLRMIDVLQRSLRHLRGEEVDGLSIRELQGLEMQLDTALKRTRSRKAGEREDFQPQNPSHDLASLATPPCESPHALPWTQSPPPPPLSSGDTSQRNGVGEVAVGTLIRRTNTTLPHWMPRLTGE</sequence>
<proteinExistence type="predicted"/>
<gene>
    <name evidence="3" type="ORF">ISN45_Aa05g008970</name>
</gene>
<evidence type="ECO:0000313" key="4">
    <source>
        <dbReference type="Proteomes" id="UP000694240"/>
    </source>
</evidence>
<feature type="compositionally biased region" description="Polar residues" evidence="1">
    <location>
        <begin position="58"/>
        <end position="70"/>
    </location>
</feature>
<keyword evidence="4" id="KW-1185">Reference proteome</keyword>
<comment type="caution">
    <text evidence="3">The sequence shown here is derived from an EMBL/GenBank/DDBJ whole genome shotgun (WGS) entry which is preliminary data.</text>
</comment>
<reference evidence="3 4" key="1">
    <citation type="submission" date="2020-12" db="EMBL/GenBank/DDBJ databases">
        <title>Concerted genomic and epigenomic changes stabilize Arabidopsis allopolyploids.</title>
        <authorList>
            <person name="Chen Z."/>
        </authorList>
    </citation>
    <scope>NUCLEOTIDE SEQUENCE [LARGE SCALE GENOMIC DNA]</scope>
    <source>
        <strain evidence="3">Allo738</strain>
        <tissue evidence="3">Leaf</tissue>
    </source>
</reference>
<feature type="domain" description="K-box" evidence="2">
    <location>
        <begin position="519"/>
        <end position="599"/>
    </location>
</feature>
<dbReference type="EMBL" id="JAEFBK010000010">
    <property type="protein sequence ID" value="KAG7559302.1"/>
    <property type="molecule type" value="Genomic_DNA"/>
</dbReference>
<dbReference type="Proteomes" id="UP000694240">
    <property type="component" value="Chromosome 10"/>
</dbReference>
<organism evidence="3 4">
    <name type="scientific">Arabidopsis thaliana x Arabidopsis arenosa</name>
    <dbReference type="NCBI Taxonomy" id="1240361"/>
    <lineage>
        <taxon>Eukaryota</taxon>
        <taxon>Viridiplantae</taxon>
        <taxon>Streptophyta</taxon>
        <taxon>Embryophyta</taxon>
        <taxon>Tracheophyta</taxon>
        <taxon>Spermatophyta</taxon>
        <taxon>Magnoliopsida</taxon>
        <taxon>eudicotyledons</taxon>
        <taxon>Gunneridae</taxon>
        <taxon>Pentapetalae</taxon>
        <taxon>rosids</taxon>
        <taxon>malvids</taxon>
        <taxon>Brassicales</taxon>
        <taxon>Brassicaceae</taxon>
        <taxon>Camelineae</taxon>
        <taxon>Arabidopsis</taxon>
    </lineage>
</organism>
<dbReference type="PANTHER" id="PTHR33710:SF79">
    <property type="entry name" value="OS06G0205337 PROTEIN"/>
    <property type="match status" value="1"/>
</dbReference>
<feature type="compositionally biased region" description="Polar residues" evidence="1">
    <location>
        <begin position="284"/>
        <end position="294"/>
    </location>
</feature>
<protein>
    <submittedName>
        <fullName evidence="3">Transcription factor K-box</fullName>
    </submittedName>
</protein>
<dbReference type="GO" id="GO:0003700">
    <property type="term" value="F:DNA-binding transcription factor activity"/>
    <property type="evidence" value="ECO:0007669"/>
    <property type="project" value="InterPro"/>
</dbReference>
<accession>A0A8T1ZIV0</accession>
<feature type="region of interest" description="Disordered" evidence="1">
    <location>
        <begin position="261"/>
        <end position="343"/>
    </location>
</feature>
<feature type="region of interest" description="Disordered" evidence="1">
    <location>
        <begin position="571"/>
        <end position="624"/>
    </location>
</feature>
<dbReference type="PANTHER" id="PTHR33710">
    <property type="entry name" value="BNAC02G09200D PROTEIN"/>
    <property type="match status" value="1"/>
</dbReference>
<dbReference type="InterPro" id="IPR002487">
    <property type="entry name" value="TF_Kbox"/>
</dbReference>
<evidence type="ECO:0000313" key="3">
    <source>
        <dbReference type="EMBL" id="KAG7559302.1"/>
    </source>
</evidence>
<feature type="compositionally biased region" description="Basic residues" evidence="1">
    <location>
        <begin position="97"/>
        <end position="110"/>
    </location>
</feature>
<feature type="region of interest" description="Disordered" evidence="1">
    <location>
        <begin position="1"/>
        <end position="138"/>
    </location>
</feature>
<feature type="compositionally biased region" description="Basic residues" evidence="1">
    <location>
        <begin position="313"/>
        <end position="325"/>
    </location>
</feature>
<dbReference type="AlphaFoldDB" id="A0A8T1ZIV0"/>
<dbReference type="Pfam" id="PF01486">
    <property type="entry name" value="K-box"/>
    <property type="match status" value="1"/>
</dbReference>
<feature type="compositionally biased region" description="Basic and acidic residues" evidence="1">
    <location>
        <begin position="74"/>
        <end position="96"/>
    </location>
</feature>